<name>A0A6M1RKX5_9GAMM</name>
<dbReference type="EMBL" id="JAALDL010000009">
    <property type="protein sequence ID" value="NGN98478.1"/>
    <property type="molecule type" value="Genomic_DNA"/>
</dbReference>
<evidence type="ECO:0000313" key="9">
    <source>
        <dbReference type="Proteomes" id="UP000473008"/>
    </source>
</evidence>
<keyword evidence="3 6" id="KW-0812">Transmembrane</keyword>
<evidence type="ECO:0000256" key="4">
    <source>
        <dbReference type="ARBA" id="ARBA00022989"/>
    </source>
</evidence>
<dbReference type="Gene3D" id="1.10.287.210">
    <property type="match status" value="1"/>
</dbReference>
<dbReference type="GO" id="GO:0004713">
    <property type="term" value="F:protein tyrosine kinase activity"/>
    <property type="evidence" value="ECO:0007669"/>
    <property type="project" value="TreeGrafter"/>
</dbReference>
<evidence type="ECO:0000256" key="2">
    <source>
        <dbReference type="ARBA" id="ARBA00022475"/>
    </source>
</evidence>
<dbReference type="RefSeq" id="WP_165014069.1">
    <property type="nucleotide sequence ID" value="NZ_JAALDL010000009.1"/>
</dbReference>
<keyword evidence="9" id="KW-1185">Reference proteome</keyword>
<keyword evidence="5 6" id="KW-0472">Membrane</keyword>
<feature type="transmembrane region" description="Helical" evidence="6">
    <location>
        <begin position="333"/>
        <end position="356"/>
    </location>
</feature>
<reference evidence="8 9" key="1">
    <citation type="submission" date="2020-02" db="EMBL/GenBank/DDBJ databases">
        <title>The draft genome of Grimontia sedimenta sp. nov., isolated from benthic sediments near coral reefs south of Kuwait.</title>
        <authorList>
            <person name="Mahmoud H.M."/>
            <person name="Jose L."/>
            <person name="Eapen S."/>
        </authorList>
    </citation>
    <scope>NUCLEOTIDE SEQUENCE [LARGE SCALE GENOMIC DNA]</scope>
    <source>
        <strain evidence="8 9">S25</strain>
    </source>
</reference>
<dbReference type="Pfam" id="PF02706">
    <property type="entry name" value="Wzz"/>
    <property type="match status" value="1"/>
</dbReference>
<dbReference type="PANTHER" id="PTHR32309:SF13">
    <property type="entry name" value="FERRIC ENTEROBACTIN TRANSPORT PROTEIN FEPE"/>
    <property type="match status" value="1"/>
</dbReference>
<dbReference type="GO" id="GO:0005886">
    <property type="term" value="C:plasma membrane"/>
    <property type="evidence" value="ECO:0007669"/>
    <property type="project" value="UniProtKB-SubCell"/>
</dbReference>
<accession>A0A6M1RKX5</accession>
<evidence type="ECO:0000259" key="7">
    <source>
        <dbReference type="Pfam" id="PF02706"/>
    </source>
</evidence>
<sequence length="361" mass="40710">MEKDNNNLRLAANSNGEIDIDLLVRIVKKSKLTVLSFSGLFFILSMLYVATAQEYWTSEAIVSKPLPQEIFEFRNQVNKFKSFFVKDSADETEKVVDDELGELSDGGEIFKKFIVLFNSNSIKKSFFESNEMAISIKDKAGLGNDAIFNEVWFKRISATPVNKKDKSSYVLRFQSTSQESSLKLLEDYISYVNSKLSLRLVNSLNALIATKEVELEAAMNIVSAQAKKKLEMKIDEASLALKIATTVGISQPLKNYTSKEDFNVSQGSKSIEAQIQALRELKNLSVVEPELATYSAKLSEIRSIKIERDNQFYTYFYLEAPKYELSPDSPKSLLIIFGGTILGLFVGFIASIFLAFRRNEK</sequence>
<dbReference type="Gene3D" id="3.30.1890.10">
    <property type="entry name" value="FepE-like"/>
    <property type="match status" value="1"/>
</dbReference>
<gene>
    <name evidence="8" type="ORF">G5S52_12710</name>
</gene>
<dbReference type="InterPro" id="IPR003856">
    <property type="entry name" value="LPS_length_determ_N"/>
</dbReference>
<protein>
    <recommendedName>
        <fullName evidence="7">Polysaccharide chain length determinant N-terminal domain-containing protein</fullName>
    </recommendedName>
</protein>
<proteinExistence type="predicted"/>
<evidence type="ECO:0000256" key="3">
    <source>
        <dbReference type="ARBA" id="ARBA00022692"/>
    </source>
</evidence>
<comment type="caution">
    <text evidence="8">The sequence shown here is derived from an EMBL/GenBank/DDBJ whole genome shotgun (WGS) entry which is preliminary data.</text>
</comment>
<feature type="domain" description="Polysaccharide chain length determinant N-terminal" evidence="7">
    <location>
        <begin position="17"/>
        <end position="127"/>
    </location>
</feature>
<dbReference type="InterPro" id="IPR050445">
    <property type="entry name" value="Bact_polysacc_biosynth/exp"/>
</dbReference>
<keyword evidence="2" id="KW-1003">Cell membrane</keyword>
<feature type="transmembrane region" description="Helical" evidence="6">
    <location>
        <begin position="32"/>
        <end position="50"/>
    </location>
</feature>
<evidence type="ECO:0000256" key="1">
    <source>
        <dbReference type="ARBA" id="ARBA00004651"/>
    </source>
</evidence>
<evidence type="ECO:0000256" key="5">
    <source>
        <dbReference type="ARBA" id="ARBA00023136"/>
    </source>
</evidence>
<organism evidence="8 9">
    <name type="scientific">Grimontia sedimenti</name>
    <dbReference type="NCBI Taxonomy" id="2711294"/>
    <lineage>
        <taxon>Bacteria</taxon>
        <taxon>Pseudomonadati</taxon>
        <taxon>Pseudomonadota</taxon>
        <taxon>Gammaproteobacteria</taxon>
        <taxon>Vibrionales</taxon>
        <taxon>Vibrionaceae</taxon>
        <taxon>Grimontia</taxon>
    </lineage>
</organism>
<evidence type="ECO:0000256" key="6">
    <source>
        <dbReference type="SAM" id="Phobius"/>
    </source>
</evidence>
<keyword evidence="4 6" id="KW-1133">Transmembrane helix</keyword>
<evidence type="ECO:0000313" key="8">
    <source>
        <dbReference type="EMBL" id="NGN98478.1"/>
    </source>
</evidence>
<comment type="subcellular location">
    <subcellularLocation>
        <location evidence="1">Cell membrane</location>
        <topology evidence="1">Multi-pass membrane protein</topology>
    </subcellularLocation>
</comment>
<dbReference type="Proteomes" id="UP000473008">
    <property type="component" value="Unassembled WGS sequence"/>
</dbReference>
<dbReference type="SUPFAM" id="SSF160355">
    <property type="entry name" value="Bacterial polysaccharide co-polymerase-like"/>
    <property type="match status" value="1"/>
</dbReference>
<dbReference type="AlphaFoldDB" id="A0A6M1RKX5"/>
<dbReference type="PANTHER" id="PTHR32309">
    <property type="entry name" value="TYROSINE-PROTEIN KINASE"/>
    <property type="match status" value="1"/>
</dbReference>